<dbReference type="KEGG" id="ccro:CMC5_052450"/>
<evidence type="ECO:0000256" key="2">
    <source>
        <dbReference type="ARBA" id="ARBA00001947"/>
    </source>
</evidence>
<dbReference type="InterPro" id="IPR004026">
    <property type="entry name" value="Ada_DNA_repair_Zn-bd"/>
</dbReference>
<dbReference type="PANTHER" id="PTHR43003:SF13">
    <property type="entry name" value="DNA-3-METHYLADENINE GLYCOSYLASE 2"/>
    <property type="match status" value="1"/>
</dbReference>
<dbReference type="SUPFAM" id="SSF46689">
    <property type="entry name" value="Homeodomain-like"/>
    <property type="match status" value="1"/>
</dbReference>
<dbReference type="Gene3D" id="3.40.10.10">
    <property type="entry name" value="DNA Methylphosphotriester Repair Domain"/>
    <property type="match status" value="1"/>
</dbReference>
<evidence type="ECO:0000256" key="3">
    <source>
        <dbReference type="ARBA" id="ARBA00012000"/>
    </source>
</evidence>
<dbReference type="Pfam" id="PF00730">
    <property type="entry name" value="HhH-GPD"/>
    <property type="match status" value="1"/>
</dbReference>
<dbReference type="InterPro" id="IPR009057">
    <property type="entry name" value="Homeodomain-like_sf"/>
</dbReference>
<gene>
    <name evidence="15" type="ORF">CMC5_052450</name>
</gene>
<keyword evidence="4" id="KW-0489">Methyltransferase</keyword>
<dbReference type="GO" id="GO:0032131">
    <property type="term" value="F:alkylated DNA binding"/>
    <property type="evidence" value="ECO:0007669"/>
    <property type="project" value="TreeGrafter"/>
</dbReference>
<dbReference type="Gene3D" id="3.30.310.20">
    <property type="entry name" value="DNA-3-methyladenine glycosylase AlkA, N-terminal domain"/>
    <property type="match status" value="1"/>
</dbReference>
<dbReference type="SUPFAM" id="SSF57884">
    <property type="entry name" value="Ada DNA repair protein, N-terminal domain (N-Ada 10)"/>
    <property type="match status" value="1"/>
</dbReference>
<dbReference type="PROSITE" id="PS01124">
    <property type="entry name" value="HTH_ARAC_FAMILY_2"/>
    <property type="match status" value="1"/>
</dbReference>
<keyword evidence="10" id="KW-0238">DNA-binding</keyword>
<dbReference type="GO" id="GO:0008168">
    <property type="term" value="F:methyltransferase activity"/>
    <property type="evidence" value="ECO:0007669"/>
    <property type="project" value="UniProtKB-KW"/>
</dbReference>
<evidence type="ECO:0000313" key="16">
    <source>
        <dbReference type="Proteomes" id="UP000067626"/>
    </source>
</evidence>
<dbReference type="InterPro" id="IPR018060">
    <property type="entry name" value="HTH_AraC"/>
</dbReference>
<dbReference type="InterPro" id="IPR011257">
    <property type="entry name" value="DNA_glycosylase"/>
</dbReference>
<dbReference type="GO" id="GO:0032259">
    <property type="term" value="P:methylation"/>
    <property type="evidence" value="ECO:0007669"/>
    <property type="project" value="UniProtKB-KW"/>
</dbReference>
<evidence type="ECO:0000256" key="13">
    <source>
        <dbReference type="ARBA" id="ARBA00023204"/>
    </source>
</evidence>
<keyword evidence="12" id="KW-0804">Transcription</keyword>
<evidence type="ECO:0000259" key="14">
    <source>
        <dbReference type="PROSITE" id="PS01124"/>
    </source>
</evidence>
<protein>
    <recommendedName>
        <fullName evidence="3">DNA-3-methyladenine glycosylase II</fullName>
        <ecNumber evidence="3">3.2.2.21</ecNumber>
    </recommendedName>
</protein>
<dbReference type="SUPFAM" id="SSF55945">
    <property type="entry name" value="TATA-box binding protein-like"/>
    <property type="match status" value="1"/>
</dbReference>
<evidence type="ECO:0000256" key="9">
    <source>
        <dbReference type="ARBA" id="ARBA00023015"/>
    </source>
</evidence>
<dbReference type="Proteomes" id="UP000067626">
    <property type="component" value="Chromosome"/>
</dbReference>
<dbReference type="CDD" id="cd00056">
    <property type="entry name" value="ENDO3c"/>
    <property type="match status" value="1"/>
</dbReference>
<dbReference type="GO" id="GO:0008270">
    <property type="term" value="F:zinc ion binding"/>
    <property type="evidence" value="ECO:0007669"/>
    <property type="project" value="InterPro"/>
</dbReference>
<dbReference type="GO" id="GO:0008725">
    <property type="term" value="F:DNA-3-methyladenine glycosylase activity"/>
    <property type="evidence" value="ECO:0007669"/>
    <property type="project" value="TreeGrafter"/>
</dbReference>
<keyword evidence="6" id="KW-0479">Metal-binding</keyword>
<evidence type="ECO:0000256" key="7">
    <source>
        <dbReference type="ARBA" id="ARBA00022763"/>
    </source>
</evidence>
<dbReference type="STRING" id="52.CMC5_052450"/>
<dbReference type="InterPro" id="IPR023170">
    <property type="entry name" value="HhH_base_excis_C"/>
</dbReference>
<dbReference type="Gene3D" id="1.10.1670.10">
    <property type="entry name" value="Helix-hairpin-Helix base-excision DNA repair enzymes (C-terminal)"/>
    <property type="match status" value="1"/>
</dbReference>
<sequence length="523" mass="56006">MGRDATPWALTCRAHEAAPRSENGQTATARFARNAAVTLDDDTCYRALTARDGRFDGVFFVAVSTTGIYCRPVCRARTPGRERCAFYRSAATAERDGYRACFRCRPELAPGAGLVDALPRLVARAVARIDAGFLNEGSVDDLAALLGVTGRHLRRAMETELGVSPIELAQTRRLALAKQLLQDTSLPLSEIAFASGFASVRRFNALFQTRFGRPPSALRRERAVGSQERNEGTLVLRLDYRPPLDWSTLLTFLAGRAIPGAERVTDGVYARTVRLGDLTGWITVQHDEKRAALRIEAAPSLADALMPLSARLRALFDLDAHPTAIAAHLGRDPLLAGPVARHPGLRVPGAFDGFEMTIRAVLGQQVSVRAATTLAGRLAARFGDPLTVPIDGLGLLFPTPARLAAAAEDDVASLGLPATRARAILAIARAIHGGTVSLDRHGDPEAALPALCALPGIGDWTAHYVAMRALGWPDAFPSGDLAVRKAMGGITARAATTRAEPWRPWRAYAVMHLWTSLSDGAGG</sequence>
<dbReference type="InterPro" id="IPR037046">
    <property type="entry name" value="AlkA_N_sf"/>
</dbReference>
<keyword evidence="5" id="KW-0808">Transferase</keyword>
<dbReference type="Gene3D" id="1.10.10.60">
    <property type="entry name" value="Homeodomain-like"/>
    <property type="match status" value="1"/>
</dbReference>
<evidence type="ECO:0000256" key="8">
    <source>
        <dbReference type="ARBA" id="ARBA00022833"/>
    </source>
</evidence>
<keyword evidence="9" id="KW-0805">Transcription regulation</keyword>
<dbReference type="SUPFAM" id="SSF48150">
    <property type="entry name" value="DNA-glycosylase"/>
    <property type="match status" value="1"/>
</dbReference>
<evidence type="ECO:0000256" key="5">
    <source>
        <dbReference type="ARBA" id="ARBA00022679"/>
    </source>
</evidence>
<name>A0A0K1EJQ0_CHOCO</name>
<evidence type="ECO:0000256" key="4">
    <source>
        <dbReference type="ARBA" id="ARBA00022603"/>
    </source>
</evidence>
<accession>A0A0K1EJQ0</accession>
<dbReference type="InterPro" id="IPR010316">
    <property type="entry name" value="AlkA_N"/>
</dbReference>
<evidence type="ECO:0000256" key="6">
    <source>
        <dbReference type="ARBA" id="ARBA00022723"/>
    </source>
</evidence>
<comment type="cofactor">
    <cofactor evidence="2">
        <name>Zn(2+)</name>
        <dbReference type="ChEBI" id="CHEBI:29105"/>
    </cofactor>
</comment>
<dbReference type="GO" id="GO:0043565">
    <property type="term" value="F:sequence-specific DNA binding"/>
    <property type="evidence" value="ECO:0007669"/>
    <property type="project" value="InterPro"/>
</dbReference>
<dbReference type="PANTHER" id="PTHR43003">
    <property type="entry name" value="DNA-3-METHYLADENINE GLYCOSYLASE"/>
    <property type="match status" value="1"/>
</dbReference>
<organism evidence="15 16">
    <name type="scientific">Chondromyces crocatus</name>
    <dbReference type="NCBI Taxonomy" id="52"/>
    <lineage>
        <taxon>Bacteria</taxon>
        <taxon>Pseudomonadati</taxon>
        <taxon>Myxococcota</taxon>
        <taxon>Polyangia</taxon>
        <taxon>Polyangiales</taxon>
        <taxon>Polyangiaceae</taxon>
        <taxon>Chondromyces</taxon>
    </lineage>
</organism>
<evidence type="ECO:0000313" key="15">
    <source>
        <dbReference type="EMBL" id="AKT41086.1"/>
    </source>
</evidence>
<keyword evidence="11" id="KW-0010">Activator</keyword>
<dbReference type="EC" id="3.2.2.21" evidence="3"/>
<dbReference type="GO" id="GO:0006285">
    <property type="term" value="P:base-excision repair, AP site formation"/>
    <property type="evidence" value="ECO:0007669"/>
    <property type="project" value="TreeGrafter"/>
</dbReference>
<dbReference type="GO" id="GO:0005737">
    <property type="term" value="C:cytoplasm"/>
    <property type="evidence" value="ECO:0007669"/>
    <property type="project" value="TreeGrafter"/>
</dbReference>
<feature type="domain" description="HTH araC/xylS-type" evidence="14">
    <location>
        <begin position="123"/>
        <end position="221"/>
    </location>
</feature>
<dbReference type="OrthoDB" id="9802228at2"/>
<comment type="catalytic activity">
    <reaction evidence="1">
        <text>Hydrolysis of alkylated DNA, releasing 3-methyladenine, 3-methylguanine, 7-methylguanine and 7-methyladenine.</text>
        <dbReference type="EC" id="3.2.2.21"/>
    </reaction>
</comment>
<dbReference type="SMART" id="SM01009">
    <property type="entry name" value="AlkA_N"/>
    <property type="match status" value="1"/>
</dbReference>
<dbReference type="SMART" id="SM00478">
    <property type="entry name" value="ENDO3c"/>
    <property type="match status" value="1"/>
</dbReference>
<dbReference type="GO" id="GO:0043916">
    <property type="term" value="F:DNA-7-methylguanine glycosylase activity"/>
    <property type="evidence" value="ECO:0007669"/>
    <property type="project" value="TreeGrafter"/>
</dbReference>
<dbReference type="GO" id="GO:0032993">
    <property type="term" value="C:protein-DNA complex"/>
    <property type="evidence" value="ECO:0007669"/>
    <property type="project" value="TreeGrafter"/>
</dbReference>
<dbReference type="PROSITE" id="PS00041">
    <property type="entry name" value="HTH_ARAC_FAMILY_1"/>
    <property type="match status" value="1"/>
</dbReference>
<dbReference type="AlphaFoldDB" id="A0A0K1EJQ0"/>
<evidence type="ECO:0000256" key="10">
    <source>
        <dbReference type="ARBA" id="ARBA00023125"/>
    </source>
</evidence>
<dbReference type="Pfam" id="PF12833">
    <property type="entry name" value="HTH_18"/>
    <property type="match status" value="1"/>
</dbReference>
<dbReference type="InterPro" id="IPR018062">
    <property type="entry name" value="HTH_AraC-typ_CS"/>
</dbReference>
<dbReference type="InterPro" id="IPR003265">
    <property type="entry name" value="HhH-GPD_domain"/>
</dbReference>
<dbReference type="EMBL" id="CP012159">
    <property type="protein sequence ID" value="AKT41086.1"/>
    <property type="molecule type" value="Genomic_DNA"/>
</dbReference>
<dbReference type="InterPro" id="IPR035451">
    <property type="entry name" value="Ada-like_dom_sf"/>
</dbReference>
<evidence type="ECO:0000256" key="12">
    <source>
        <dbReference type="ARBA" id="ARBA00023163"/>
    </source>
</evidence>
<evidence type="ECO:0000256" key="1">
    <source>
        <dbReference type="ARBA" id="ARBA00000086"/>
    </source>
</evidence>
<dbReference type="Pfam" id="PF02805">
    <property type="entry name" value="Ada_Zn_binding"/>
    <property type="match status" value="1"/>
</dbReference>
<evidence type="ECO:0000256" key="11">
    <source>
        <dbReference type="ARBA" id="ARBA00023159"/>
    </source>
</evidence>
<reference evidence="15" key="1">
    <citation type="submission" date="2015-07" db="EMBL/GenBank/DDBJ databases">
        <title>Genome analysis of myxobacterium Chondromyces crocatus Cm c5 reveals a high potential for natural compound synthesis and the genetic basis for the loss of fruiting body formation.</title>
        <authorList>
            <person name="Zaburannyi N."/>
            <person name="Bunk B."/>
            <person name="Maier J."/>
            <person name="Overmann J."/>
            <person name="Mueller R."/>
        </authorList>
    </citation>
    <scope>NUCLEOTIDE SEQUENCE [LARGE SCALE GENOMIC DNA]</scope>
    <source>
        <strain evidence="15">Cm c5</strain>
    </source>
</reference>
<dbReference type="Gene3D" id="1.10.340.30">
    <property type="entry name" value="Hypothetical protein, domain 2"/>
    <property type="match status" value="1"/>
</dbReference>
<dbReference type="GO" id="GO:0003700">
    <property type="term" value="F:DNA-binding transcription factor activity"/>
    <property type="evidence" value="ECO:0007669"/>
    <property type="project" value="InterPro"/>
</dbReference>
<dbReference type="GO" id="GO:0006307">
    <property type="term" value="P:DNA alkylation repair"/>
    <property type="evidence" value="ECO:0007669"/>
    <property type="project" value="TreeGrafter"/>
</dbReference>
<dbReference type="Pfam" id="PF06029">
    <property type="entry name" value="AlkA_N"/>
    <property type="match status" value="1"/>
</dbReference>
<keyword evidence="16" id="KW-1185">Reference proteome</keyword>
<dbReference type="InterPro" id="IPR051912">
    <property type="entry name" value="Alkylbase_DNA_Glycosylase/TA"/>
</dbReference>
<keyword evidence="13" id="KW-0234">DNA repair</keyword>
<keyword evidence="7" id="KW-0227">DNA damage</keyword>
<proteinExistence type="predicted"/>
<dbReference type="SMART" id="SM00342">
    <property type="entry name" value="HTH_ARAC"/>
    <property type="match status" value="1"/>
</dbReference>
<dbReference type="PATRIC" id="fig|52.7.peg.5795"/>
<keyword evidence="8" id="KW-0862">Zinc</keyword>